<gene>
    <name evidence="1" type="ORF">AMATHDRAFT_8981</name>
</gene>
<name>A0A2A9NCX6_9AGAR</name>
<accession>A0A2A9NCX6</accession>
<sequence length="192" mass="21929">MEIDCCESIIALITELNENAAKAIKDIRQKPNHTANKDKINLIIKQGWEMAKRAVIQNPSKFSPPNISPSQYPKIILDIANSLRETEDNSWALKIMKDIKNKGLQSKAMEHRIQGIVRRLNNLETTIPLASKPTLPQLPSHTQSMAPIDHNMPPADPIPWTDMEEYKQNCQLWINSASEIFEKMAPYFLEEE</sequence>
<keyword evidence="2" id="KW-1185">Reference proteome</keyword>
<dbReference type="AlphaFoldDB" id="A0A2A9NCX6"/>
<dbReference type="Proteomes" id="UP000242287">
    <property type="component" value="Unassembled WGS sequence"/>
</dbReference>
<evidence type="ECO:0000313" key="2">
    <source>
        <dbReference type="Proteomes" id="UP000242287"/>
    </source>
</evidence>
<organism evidence="1 2">
    <name type="scientific">Amanita thiersii Skay4041</name>
    <dbReference type="NCBI Taxonomy" id="703135"/>
    <lineage>
        <taxon>Eukaryota</taxon>
        <taxon>Fungi</taxon>
        <taxon>Dikarya</taxon>
        <taxon>Basidiomycota</taxon>
        <taxon>Agaricomycotina</taxon>
        <taxon>Agaricomycetes</taxon>
        <taxon>Agaricomycetidae</taxon>
        <taxon>Agaricales</taxon>
        <taxon>Pluteineae</taxon>
        <taxon>Amanitaceae</taxon>
        <taxon>Amanita</taxon>
    </lineage>
</organism>
<protein>
    <submittedName>
        <fullName evidence="1">Uncharacterized protein</fullName>
    </submittedName>
</protein>
<proteinExistence type="predicted"/>
<reference evidence="1 2" key="1">
    <citation type="submission" date="2014-02" db="EMBL/GenBank/DDBJ databases">
        <title>Transposable element dynamics among asymbiotic and ectomycorrhizal Amanita fungi.</title>
        <authorList>
            <consortium name="DOE Joint Genome Institute"/>
            <person name="Hess J."/>
            <person name="Skrede I."/>
            <person name="Wolfe B."/>
            <person name="LaButti K."/>
            <person name="Ohm R.A."/>
            <person name="Grigoriev I.V."/>
            <person name="Pringle A."/>
        </authorList>
    </citation>
    <scope>NUCLEOTIDE SEQUENCE [LARGE SCALE GENOMIC DNA]</scope>
    <source>
        <strain evidence="1 2">SKay4041</strain>
    </source>
</reference>
<dbReference type="EMBL" id="KZ302339">
    <property type="protein sequence ID" value="PFH45562.1"/>
    <property type="molecule type" value="Genomic_DNA"/>
</dbReference>
<evidence type="ECO:0000313" key="1">
    <source>
        <dbReference type="EMBL" id="PFH45562.1"/>
    </source>
</evidence>